<feature type="domain" description="DUF5658" evidence="3">
    <location>
        <begin position="58"/>
        <end position="144"/>
    </location>
</feature>
<reference evidence="4" key="2">
    <citation type="submission" date="2021-08" db="EMBL/GenBank/DDBJ databases">
        <authorList>
            <person name="Dalcin Martins P."/>
        </authorList>
    </citation>
    <scope>NUCLEOTIDE SEQUENCE</scope>
    <source>
        <strain evidence="4">MAG_39</strain>
    </source>
</reference>
<evidence type="ECO:0000256" key="1">
    <source>
        <dbReference type="SAM" id="MobiDB-lite"/>
    </source>
</evidence>
<organism evidence="4 5">
    <name type="scientific">Candidatus Nitrobium versatile</name>
    <dbReference type="NCBI Taxonomy" id="2884831"/>
    <lineage>
        <taxon>Bacteria</taxon>
        <taxon>Pseudomonadati</taxon>
        <taxon>Nitrospirota</taxon>
        <taxon>Nitrospiria</taxon>
        <taxon>Nitrospirales</taxon>
        <taxon>Nitrospiraceae</taxon>
        <taxon>Candidatus Nitrobium</taxon>
    </lineage>
</organism>
<keyword evidence="2" id="KW-0812">Transmembrane</keyword>
<accession>A0A953M077</accession>
<name>A0A953M077_9BACT</name>
<dbReference type="AlphaFoldDB" id="A0A953M077"/>
<protein>
    <submittedName>
        <fullName evidence="4">DUF5658 family protein</fullName>
    </submittedName>
</protein>
<evidence type="ECO:0000313" key="4">
    <source>
        <dbReference type="EMBL" id="MBZ0156514.1"/>
    </source>
</evidence>
<keyword evidence="2" id="KW-0472">Membrane</keyword>
<feature type="region of interest" description="Disordered" evidence="1">
    <location>
        <begin position="1"/>
        <end position="26"/>
    </location>
</feature>
<evidence type="ECO:0000313" key="5">
    <source>
        <dbReference type="Proteomes" id="UP000705867"/>
    </source>
</evidence>
<sequence>MLTAEKRTRTDRRARPSPPLSRYTFHQGKRSSARRKEDTGKHLFVDLYGRRLFVALTLLFVLNCVDAYLTLALIENDLAVEANPFMDFLLERGRFPFIANKFLITATGITLFCLLKNVVVVRKVLLPLSLFLYFSTILYELYLFGLA</sequence>
<feature type="transmembrane region" description="Helical" evidence="2">
    <location>
        <begin position="94"/>
        <end position="115"/>
    </location>
</feature>
<proteinExistence type="predicted"/>
<feature type="transmembrane region" description="Helical" evidence="2">
    <location>
        <begin position="124"/>
        <end position="144"/>
    </location>
</feature>
<dbReference type="EMBL" id="JAIOIV010000076">
    <property type="protein sequence ID" value="MBZ0156514.1"/>
    <property type="molecule type" value="Genomic_DNA"/>
</dbReference>
<keyword evidence="2" id="KW-1133">Transmembrane helix</keyword>
<evidence type="ECO:0000256" key="2">
    <source>
        <dbReference type="SAM" id="Phobius"/>
    </source>
</evidence>
<reference evidence="4" key="1">
    <citation type="journal article" date="2021" name="bioRxiv">
        <title>Unraveling nitrogen, sulfur and carbon metabolic pathways and microbial community transcriptional responses to substrate deprivation and toxicity stresses in a bioreactor mimicking anoxic brackish coastal sediment conditions.</title>
        <authorList>
            <person name="Martins P.D."/>
            <person name="Echeveste M.J."/>
            <person name="Arshad A."/>
            <person name="Kurth J."/>
            <person name="Ouboter H."/>
            <person name="Jetten M.S.M."/>
            <person name="Welte C.U."/>
        </authorList>
    </citation>
    <scope>NUCLEOTIDE SEQUENCE</scope>
    <source>
        <strain evidence="4">MAG_39</strain>
    </source>
</reference>
<feature type="compositionally biased region" description="Basic and acidic residues" evidence="1">
    <location>
        <begin position="1"/>
        <end position="14"/>
    </location>
</feature>
<dbReference type="InterPro" id="IPR043717">
    <property type="entry name" value="DUF5658"/>
</dbReference>
<comment type="caution">
    <text evidence="4">The sequence shown here is derived from an EMBL/GenBank/DDBJ whole genome shotgun (WGS) entry which is preliminary data.</text>
</comment>
<dbReference type="Pfam" id="PF18902">
    <property type="entry name" value="DUF5658"/>
    <property type="match status" value="1"/>
</dbReference>
<dbReference type="Proteomes" id="UP000705867">
    <property type="component" value="Unassembled WGS sequence"/>
</dbReference>
<gene>
    <name evidence="4" type="ORF">K8I29_09945</name>
</gene>
<evidence type="ECO:0000259" key="3">
    <source>
        <dbReference type="Pfam" id="PF18902"/>
    </source>
</evidence>
<feature type="transmembrane region" description="Helical" evidence="2">
    <location>
        <begin position="52"/>
        <end position="74"/>
    </location>
</feature>